<dbReference type="InterPro" id="IPR017438">
    <property type="entry name" value="ATP-NAD_kinase_N"/>
</dbReference>
<dbReference type="Pfam" id="PF01513">
    <property type="entry name" value="NAD_kinase"/>
    <property type="match status" value="1"/>
</dbReference>
<evidence type="ECO:0000256" key="3">
    <source>
        <dbReference type="ARBA" id="ARBA00022857"/>
    </source>
</evidence>
<dbReference type="PANTHER" id="PTHR13158:SF5">
    <property type="entry name" value="NAD KINASE 2, MITOCHONDRIAL"/>
    <property type="match status" value="1"/>
</dbReference>
<name>A0A1F6GPR4_9PROT</name>
<dbReference type="AlphaFoldDB" id="A0A1F6GPR4"/>
<evidence type="ECO:0000256" key="4">
    <source>
        <dbReference type="ARBA" id="ARBA00023027"/>
    </source>
</evidence>
<reference evidence="6 7" key="1">
    <citation type="journal article" date="2016" name="Nat. Commun.">
        <title>Thousands of microbial genomes shed light on interconnected biogeochemical processes in an aquifer system.</title>
        <authorList>
            <person name="Anantharaman K."/>
            <person name="Brown C.T."/>
            <person name="Hug L.A."/>
            <person name="Sharon I."/>
            <person name="Castelle C.J."/>
            <person name="Probst A.J."/>
            <person name="Thomas B.C."/>
            <person name="Singh A."/>
            <person name="Wilkins M.J."/>
            <person name="Karaoz U."/>
            <person name="Brodie E.L."/>
            <person name="Williams K.H."/>
            <person name="Hubbard S.S."/>
            <person name="Banfield J.F."/>
        </authorList>
    </citation>
    <scope>NUCLEOTIDE SEQUENCE [LARGE SCALE GENOMIC DNA]</scope>
</reference>
<proteinExistence type="predicted"/>
<dbReference type="InterPro" id="IPR017437">
    <property type="entry name" value="ATP-NAD_kinase_PpnK-typ_C"/>
</dbReference>
<dbReference type="InterPro" id="IPR002504">
    <property type="entry name" value="NADK"/>
</dbReference>
<dbReference type="InterPro" id="IPR016064">
    <property type="entry name" value="NAD/diacylglycerol_kinase_sf"/>
</dbReference>
<evidence type="ECO:0000256" key="2">
    <source>
        <dbReference type="ARBA" id="ARBA00022777"/>
    </source>
</evidence>
<dbReference type="GO" id="GO:0005524">
    <property type="term" value="F:ATP binding"/>
    <property type="evidence" value="ECO:0007669"/>
    <property type="project" value="UniProtKB-ARBA"/>
</dbReference>
<dbReference type="GO" id="GO:0003951">
    <property type="term" value="F:NAD+ kinase activity"/>
    <property type="evidence" value="ECO:0007669"/>
    <property type="project" value="UniProtKB-EC"/>
</dbReference>
<evidence type="ECO:0000313" key="6">
    <source>
        <dbReference type="EMBL" id="OGH00073.1"/>
    </source>
</evidence>
<sequence length="298" mass="33327">MAEFGRIFCVLKRTELEYHQSTEERASRLARLSPAKLEALNESANNQRSFVETLKSLTRSLGLPVEYFSESQLDQLKPSSLDLVLSVGGDGTFLSCARHFDQATLLGLNSDYQPKAGPGSFGALTQVNRTNLEERLQDLAQGRFRIDRWNRLQTEINGQLIPRYALNEIYYGQPLSYRTCDLNITQNEINEDFNCSGVLVCTGMGSHAWHYNAGGSPFSNELEAFGFRVLFPNLKRPLKFSSGIVSSRHSITLSPERDDYVLSFDGSLEVIQTNLGDQIRIFLAQNQGLKVLGFGVEG</sequence>
<dbReference type="Gene3D" id="2.60.200.30">
    <property type="entry name" value="Probable inorganic polyphosphate/atp-NAD kinase, domain 2"/>
    <property type="match status" value="1"/>
</dbReference>
<dbReference type="Gene3D" id="3.40.50.10330">
    <property type="entry name" value="Probable inorganic polyphosphate/atp-NAD kinase, domain 1"/>
    <property type="match status" value="1"/>
</dbReference>
<evidence type="ECO:0000256" key="5">
    <source>
        <dbReference type="ARBA" id="ARBA00047925"/>
    </source>
</evidence>
<gene>
    <name evidence="6" type="ORF">A2557_04300</name>
</gene>
<dbReference type="Pfam" id="PF20143">
    <property type="entry name" value="NAD_kinase_C"/>
    <property type="match status" value="1"/>
</dbReference>
<keyword evidence="1" id="KW-0808">Transferase</keyword>
<dbReference type="GO" id="GO:0019674">
    <property type="term" value="P:NAD+ metabolic process"/>
    <property type="evidence" value="ECO:0007669"/>
    <property type="project" value="InterPro"/>
</dbReference>
<accession>A0A1F6GPR4</accession>
<keyword evidence="4" id="KW-0520">NAD</keyword>
<keyword evidence="2" id="KW-0418">Kinase</keyword>
<evidence type="ECO:0000313" key="7">
    <source>
        <dbReference type="Proteomes" id="UP000177583"/>
    </source>
</evidence>
<dbReference type="Proteomes" id="UP000177583">
    <property type="component" value="Unassembled WGS sequence"/>
</dbReference>
<comment type="caution">
    <text evidence="6">The sequence shown here is derived from an EMBL/GenBank/DDBJ whole genome shotgun (WGS) entry which is preliminary data.</text>
</comment>
<comment type="catalytic activity">
    <reaction evidence="5">
        <text>NAD(+) + ATP = ADP + NADP(+) + H(+)</text>
        <dbReference type="Rhea" id="RHEA:18629"/>
        <dbReference type="ChEBI" id="CHEBI:15378"/>
        <dbReference type="ChEBI" id="CHEBI:30616"/>
        <dbReference type="ChEBI" id="CHEBI:57540"/>
        <dbReference type="ChEBI" id="CHEBI:58349"/>
        <dbReference type="ChEBI" id="CHEBI:456216"/>
        <dbReference type="EC" id="2.7.1.23"/>
    </reaction>
</comment>
<organism evidence="6 7">
    <name type="scientific">Candidatus Lambdaproteobacteria bacterium RIFOXYD2_FULL_56_26</name>
    <dbReference type="NCBI Taxonomy" id="1817773"/>
    <lineage>
        <taxon>Bacteria</taxon>
        <taxon>Pseudomonadati</taxon>
        <taxon>Pseudomonadota</taxon>
        <taxon>Candidatus Lambdaproteobacteria</taxon>
    </lineage>
</organism>
<evidence type="ECO:0008006" key="8">
    <source>
        <dbReference type="Google" id="ProtNLM"/>
    </source>
</evidence>
<protein>
    <recommendedName>
        <fullName evidence="8">NAD(+) kinase</fullName>
    </recommendedName>
</protein>
<keyword evidence="3" id="KW-0521">NADP</keyword>
<dbReference type="PANTHER" id="PTHR13158">
    <property type="match status" value="1"/>
</dbReference>
<evidence type="ECO:0000256" key="1">
    <source>
        <dbReference type="ARBA" id="ARBA00022679"/>
    </source>
</evidence>
<dbReference type="GO" id="GO:0006741">
    <property type="term" value="P:NADP+ biosynthetic process"/>
    <property type="evidence" value="ECO:0007669"/>
    <property type="project" value="InterPro"/>
</dbReference>
<dbReference type="SUPFAM" id="SSF111331">
    <property type="entry name" value="NAD kinase/diacylglycerol kinase-like"/>
    <property type="match status" value="1"/>
</dbReference>
<dbReference type="EMBL" id="MFNF01000050">
    <property type="protein sequence ID" value="OGH00073.1"/>
    <property type="molecule type" value="Genomic_DNA"/>
</dbReference>
<dbReference type="GO" id="GO:0051287">
    <property type="term" value="F:NAD binding"/>
    <property type="evidence" value="ECO:0007669"/>
    <property type="project" value="UniProtKB-ARBA"/>
</dbReference>